<keyword evidence="2" id="KW-0479">Metal-binding</keyword>
<dbReference type="EMBL" id="JACHYB010000001">
    <property type="protein sequence ID" value="MBB3185963.1"/>
    <property type="molecule type" value="Genomic_DNA"/>
</dbReference>
<dbReference type="Proteomes" id="UP000544222">
    <property type="component" value="Unassembled WGS sequence"/>
</dbReference>
<dbReference type="RefSeq" id="WP_183411902.1">
    <property type="nucleotide sequence ID" value="NZ_JACHYB010000001.1"/>
</dbReference>
<dbReference type="SMART" id="SM00849">
    <property type="entry name" value="Lactamase_B"/>
    <property type="match status" value="1"/>
</dbReference>
<evidence type="ECO:0000313" key="6">
    <source>
        <dbReference type="EMBL" id="MBB3185963.1"/>
    </source>
</evidence>
<dbReference type="AlphaFoldDB" id="A0A7W5DNT0"/>
<feature type="domain" description="Metallo-beta-lactamase" evidence="5">
    <location>
        <begin position="20"/>
        <end position="199"/>
    </location>
</feature>
<dbReference type="PANTHER" id="PTHR46233:SF3">
    <property type="entry name" value="HYDROXYACYLGLUTATHIONE HYDROLASE GLOC"/>
    <property type="match status" value="1"/>
</dbReference>
<sequence length="213" mass="24578">MEAIRRNNMEVHQIINSVYQSNTYILFDHDSRHCWLIDCGDSYQVEAWLKENNKTVAGVLLTHTHFDHIYGLNTLKDQYPHIHVFTSENGAVSLYEPKYNFSRYHHTEFIYQSNDVAILKEHDVVELFPNHTLHVMETKGHDWSCLTYQVNQHLFTGDAYIPGLKVVATFPKSNKQEAEKSLTRILHTIQSDTTVCAGHGPIIVPIDDRTNNA</sequence>
<evidence type="ECO:0000256" key="2">
    <source>
        <dbReference type="ARBA" id="ARBA00022723"/>
    </source>
</evidence>
<proteinExistence type="predicted"/>
<dbReference type="CDD" id="cd06262">
    <property type="entry name" value="metallo-hydrolase-like_MBL-fold"/>
    <property type="match status" value="1"/>
</dbReference>
<name>A0A7W5DNT0_9PORP</name>
<dbReference type="InterPro" id="IPR051453">
    <property type="entry name" value="MBL_Glyoxalase_II"/>
</dbReference>
<organism evidence="6 7">
    <name type="scientific">Microbacter margulisiae</name>
    <dbReference type="NCBI Taxonomy" id="1350067"/>
    <lineage>
        <taxon>Bacteria</taxon>
        <taxon>Pseudomonadati</taxon>
        <taxon>Bacteroidota</taxon>
        <taxon>Bacteroidia</taxon>
        <taxon>Bacteroidales</taxon>
        <taxon>Porphyromonadaceae</taxon>
        <taxon>Microbacter</taxon>
    </lineage>
</organism>
<reference evidence="6 7" key="1">
    <citation type="submission" date="2020-08" db="EMBL/GenBank/DDBJ databases">
        <title>Genomic Encyclopedia of Type Strains, Phase IV (KMG-IV): sequencing the most valuable type-strain genomes for metagenomic binning, comparative biology and taxonomic classification.</title>
        <authorList>
            <person name="Goeker M."/>
        </authorList>
    </citation>
    <scope>NUCLEOTIDE SEQUENCE [LARGE SCALE GENOMIC DNA]</scope>
    <source>
        <strain evidence="6 7">DSM 27471</strain>
    </source>
</reference>
<evidence type="ECO:0000259" key="5">
    <source>
        <dbReference type="SMART" id="SM00849"/>
    </source>
</evidence>
<dbReference type="GO" id="GO:0046872">
    <property type="term" value="F:metal ion binding"/>
    <property type="evidence" value="ECO:0007669"/>
    <property type="project" value="UniProtKB-KW"/>
</dbReference>
<dbReference type="InterPro" id="IPR001279">
    <property type="entry name" value="Metallo-B-lactamas"/>
</dbReference>
<dbReference type="InterPro" id="IPR036866">
    <property type="entry name" value="RibonucZ/Hydroxyglut_hydro"/>
</dbReference>
<dbReference type="GO" id="GO:0016787">
    <property type="term" value="F:hydrolase activity"/>
    <property type="evidence" value="ECO:0007669"/>
    <property type="project" value="UniProtKB-KW"/>
</dbReference>
<evidence type="ECO:0000256" key="4">
    <source>
        <dbReference type="ARBA" id="ARBA00022833"/>
    </source>
</evidence>
<gene>
    <name evidence="6" type="ORF">FHX64_000126</name>
</gene>
<evidence type="ECO:0000256" key="3">
    <source>
        <dbReference type="ARBA" id="ARBA00022801"/>
    </source>
</evidence>
<evidence type="ECO:0000313" key="7">
    <source>
        <dbReference type="Proteomes" id="UP000544222"/>
    </source>
</evidence>
<dbReference type="SUPFAM" id="SSF56281">
    <property type="entry name" value="Metallo-hydrolase/oxidoreductase"/>
    <property type="match status" value="1"/>
</dbReference>
<dbReference type="Gene3D" id="3.60.15.10">
    <property type="entry name" value="Ribonuclease Z/Hydroxyacylglutathione hydrolase-like"/>
    <property type="match status" value="1"/>
</dbReference>
<protein>
    <submittedName>
        <fullName evidence="6">Glyoxylase-like metal-dependent hydrolase (Beta-lactamase superfamily II)</fullName>
    </submittedName>
</protein>
<evidence type="ECO:0000256" key="1">
    <source>
        <dbReference type="ARBA" id="ARBA00001947"/>
    </source>
</evidence>
<keyword evidence="7" id="KW-1185">Reference proteome</keyword>
<keyword evidence="3 6" id="KW-0378">Hydrolase</keyword>
<comment type="cofactor">
    <cofactor evidence="1">
        <name>Zn(2+)</name>
        <dbReference type="ChEBI" id="CHEBI:29105"/>
    </cofactor>
</comment>
<dbReference type="PANTHER" id="PTHR46233">
    <property type="entry name" value="HYDROXYACYLGLUTATHIONE HYDROLASE GLOC"/>
    <property type="match status" value="1"/>
</dbReference>
<keyword evidence="4" id="KW-0862">Zinc</keyword>
<accession>A0A7W5DNT0</accession>
<comment type="caution">
    <text evidence="6">The sequence shown here is derived from an EMBL/GenBank/DDBJ whole genome shotgun (WGS) entry which is preliminary data.</text>
</comment>
<dbReference type="Pfam" id="PF00753">
    <property type="entry name" value="Lactamase_B"/>
    <property type="match status" value="1"/>
</dbReference>